<name>A0A9P6EGA5_9AGAR</name>
<feature type="domain" description="C3H1-type" evidence="12">
    <location>
        <begin position="15"/>
        <end position="44"/>
    </location>
</feature>
<evidence type="ECO:0000256" key="1">
    <source>
        <dbReference type="ARBA" id="ARBA00004906"/>
    </source>
</evidence>
<dbReference type="InterPro" id="IPR002867">
    <property type="entry name" value="IBR_dom"/>
</dbReference>
<dbReference type="PROSITE" id="PS00518">
    <property type="entry name" value="ZF_RING_1"/>
    <property type="match status" value="1"/>
</dbReference>
<feature type="domain" description="C3H1-type" evidence="12">
    <location>
        <begin position="293"/>
        <end position="314"/>
    </location>
</feature>
<evidence type="ECO:0000256" key="10">
    <source>
        <dbReference type="SAM" id="MobiDB-lite"/>
    </source>
</evidence>
<feature type="compositionally biased region" description="Basic and acidic residues" evidence="10">
    <location>
        <begin position="39"/>
        <end position="71"/>
    </location>
</feature>
<evidence type="ECO:0000256" key="8">
    <source>
        <dbReference type="PROSITE-ProRule" id="PRU00723"/>
    </source>
</evidence>
<feature type="region of interest" description="Disordered" evidence="10">
    <location>
        <begin position="178"/>
        <end position="197"/>
    </location>
</feature>
<evidence type="ECO:0000313" key="14">
    <source>
        <dbReference type="EMBL" id="KAF9529016.1"/>
    </source>
</evidence>
<dbReference type="Gene3D" id="3.30.40.10">
    <property type="entry name" value="Zinc/RING finger domain, C3HC4 (zinc finger)"/>
    <property type="match status" value="1"/>
</dbReference>
<feature type="region of interest" description="Disordered" evidence="10">
    <location>
        <begin position="349"/>
        <end position="416"/>
    </location>
</feature>
<feature type="zinc finger region" description="C3H1-type" evidence="8">
    <location>
        <begin position="213"/>
        <end position="240"/>
    </location>
</feature>
<dbReference type="PANTHER" id="PTHR22770">
    <property type="entry name" value="UBIQUITIN CONJUGATING ENZYME 7 INTERACTING PROTEIN-RELATED"/>
    <property type="match status" value="1"/>
</dbReference>
<feature type="domain" description="RING-type" evidence="13">
    <location>
        <begin position="1003"/>
        <end position="1216"/>
    </location>
</feature>
<dbReference type="GO" id="GO:0043161">
    <property type="term" value="P:proteasome-mediated ubiquitin-dependent protein catabolic process"/>
    <property type="evidence" value="ECO:0007669"/>
    <property type="project" value="TreeGrafter"/>
</dbReference>
<reference evidence="14" key="1">
    <citation type="submission" date="2020-11" db="EMBL/GenBank/DDBJ databases">
        <authorList>
            <consortium name="DOE Joint Genome Institute"/>
            <person name="Ahrendt S."/>
            <person name="Riley R."/>
            <person name="Andreopoulos W."/>
            <person name="Labutti K."/>
            <person name="Pangilinan J."/>
            <person name="Ruiz-Duenas F.J."/>
            <person name="Barrasa J.M."/>
            <person name="Sanchez-Garcia M."/>
            <person name="Camarero S."/>
            <person name="Miyauchi S."/>
            <person name="Serrano A."/>
            <person name="Linde D."/>
            <person name="Babiker R."/>
            <person name="Drula E."/>
            <person name="Ayuso-Fernandez I."/>
            <person name="Pacheco R."/>
            <person name="Padilla G."/>
            <person name="Ferreira P."/>
            <person name="Barriuso J."/>
            <person name="Kellner H."/>
            <person name="Castanera R."/>
            <person name="Alfaro M."/>
            <person name="Ramirez L."/>
            <person name="Pisabarro A.G."/>
            <person name="Kuo A."/>
            <person name="Tritt A."/>
            <person name="Lipzen A."/>
            <person name="He G."/>
            <person name="Yan M."/>
            <person name="Ng V."/>
            <person name="Cullen D."/>
            <person name="Martin F."/>
            <person name="Rosso M.-N."/>
            <person name="Henrissat B."/>
            <person name="Hibbett D."/>
            <person name="Martinez A.T."/>
            <person name="Grigoriev I.V."/>
        </authorList>
    </citation>
    <scope>NUCLEOTIDE SEQUENCE</scope>
    <source>
        <strain evidence="14">CBS 506.95</strain>
    </source>
</reference>
<dbReference type="Gene3D" id="1.20.120.1750">
    <property type="match status" value="1"/>
</dbReference>
<dbReference type="PROSITE" id="PS51873">
    <property type="entry name" value="TRIAD"/>
    <property type="match status" value="1"/>
</dbReference>
<evidence type="ECO:0000256" key="6">
    <source>
        <dbReference type="ARBA" id="ARBA00022786"/>
    </source>
</evidence>
<dbReference type="Gene3D" id="3.30.1370.210">
    <property type="match status" value="2"/>
</dbReference>
<dbReference type="PROSITE" id="PS50089">
    <property type="entry name" value="ZF_RING_2"/>
    <property type="match status" value="1"/>
</dbReference>
<dbReference type="GO" id="GO:0043130">
    <property type="term" value="F:ubiquitin binding"/>
    <property type="evidence" value="ECO:0007669"/>
    <property type="project" value="TreeGrafter"/>
</dbReference>
<evidence type="ECO:0000259" key="12">
    <source>
        <dbReference type="PROSITE" id="PS50103"/>
    </source>
</evidence>
<evidence type="ECO:0000259" key="11">
    <source>
        <dbReference type="PROSITE" id="PS50089"/>
    </source>
</evidence>
<dbReference type="EMBL" id="MU157849">
    <property type="protein sequence ID" value="KAF9529016.1"/>
    <property type="molecule type" value="Genomic_DNA"/>
</dbReference>
<dbReference type="GO" id="GO:0008270">
    <property type="term" value="F:zinc ion binding"/>
    <property type="evidence" value="ECO:0007669"/>
    <property type="project" value="UniProtKB-KW"/>
</dbReference>
<dbReference type="GO" id="GO:0004842">
    <property type="term" value="F:ubiquitin-protein transferase activity"/>
    <property type="evidence" value="ECO:0007669"/>
    <property type="project" value="TreeGrafter"/>
</dbReference>
<protein>
    <submittedName>
        <fullName evidence="14">Uncharacterized protein</fullName>
    </submittedName>
</protein>
<dbReference type="SMART" id="SM00356">
    <property type="entry name" value="ZnF_C3H1"/>
    <property type="match status" value="4"/>
</dbReference>
<feature type="zinc finger region" description="C3H1-type" evidence="8">
    <location>
        <begin position="15"/>
        <end position="44"/>
    </location>
</feature>
<feature type="domain" description="C3H1-type" evidence="12">
    <location>
        <begin position="213"/>
        <end position="240"/>
    </location>
</feature>
<evidence type="ECO:0000313" key="15">
    <source>
        <dbReference type="Proteomes" id="UP000807306"/>
    </source>
</evidence>
<keyword evidence="5 8" id="KW-0863">Zinc-finger</keyword>
<dbReference type="InterPro" id="IPR001841">
    <property type="entry name" value="Znf_RING"/>
</dbReference>
<accession>A0A9P6EGA5</accession>
<feature type="compositionally biased region" description="Basic and acidic residues" evidence="10">
    <location>
        <begin position="1316"/>
        <end position="1337"/>
    </location>
</feature>
<evidence type="ECO:0000259" key="13">
    <source>
        <dbReference type="PROSITE" id="PS51873"/>
    </source>
</evidence>
<keyword evidence="9" id="KW-0175">Coiled coil</keyword>
<dbReference type="InterPro" id="IPR013083">
    <property type="entry name" value="Znf_RING/FYVE/PHD"/>
</dbReference>
<keyword evidence="2" id="KW-0808">Transferase</keyword>
<sequence length="1343" mass="151765">MSDSEESESFSTQFRRSHQACRFWKGTKGSCSAGNKCNFRHERQDSSKSEGTSKKVNADESGKPNMSDKDIAGELNISIKNKTMQDSRDVDEGVQAQLKSTVQTEPSTLGEAKGKEATKPAISTQICTKWLAGTCRKGKGCAYLHEKGEKSSGAPSPEQATLLDSLNTLVSDMRNIPDTSAKVTDPSESSRGGTNSLIKGKEIDTMSTSSSSATSARACSDWKAGNCRRGVHCKFKHGILPESPVVRKLPTSTPNPKVRLPSANKAATSAQAGPTRGDGSDGVVSSPVKVFGVCWDWQNGRCRRQNCRYRHENPRISNITNASSHFSSAPAVNPVTHLANHIEQVAIRASTRQQARDDGKRRQLEEAQMREGEQEARRKSEQEEQLAERKREEDERQANERRKEIERQQEEQRRVERRRIEEKKRKEEELRRQREVREQENRRKAEEKRRREEAERLRREEERRREDERRAEAQRKAEEQRREQERVAKAAKEARYRKEAAVTQQFVVGESSLITCAAGLDIQHVVPGFDLCRIRIKNLPSNAKQNEVSDIFMQQGVSKSDFFIFDFNRPRPGQKKLEVTALAKADQGEAITIGLDGIEFREEILSFEVVDNITGFVKKNNPFLTVSWKGPKVKTETLVATYCSRANAERWANRINGKDWNGFKLKANVDEDLNDLERRFRVTITNCPPDAANDPSTHALTGTFAVRAPHPLEETAEATALGNVRDHVLRQKGAQQDTYKVTLPDGNDGETKASIHFDTWANVKRAYASVHKKRVLGRGGNLGPHLLAWHSKPLHYLGVVPNRQYTAQRRQWDALAEKKPGREAWVHVRRGDRGDVMLVRVLGEDEKAAGALKVRAEALVAGETLDATYWHPSFLTVAGRQFFDDVHEETEAHIRSDFKTHVLKIYGEPEMIEAGRSMIREEVKRKAAEEVVWTIDRGSVGFFVREGLGRLRALIGEENVTSQLVRRPTTITIKGGEEATHHLQRLIEESRTATHHAAQGTGDRDSCPVCTDEPTNPEQLGCGHTYCAGCLKHFLSSAADTKTFPLVCVGNDATCNTPLSIPFIRRFMQPQAFQHLIDVTFTYYLEQHPQELKYCTTPDCRQVYRRQQSAQTARCPSCFKTICSSCDDDVHDNMSCEETRLIRNPAEQERRNTELMNQSGYKQCPRCSLWIEKTEGCNHMTCRCGAHICWRCLAVFGTPGETYTHLNSVHGTYLDVEEPPAWAGVGPFGNIVAEQADAFAAIERQRQAAARAPARLARPAVVPPAHPLQQQGLAALLEAQAVRRRNDEERLQEVREEAARARRAEEYRAVQERYRRTRDEELRREAEARRRREEEGKSWCIVM</sequence>
<dbReference type="InterPro" id="IPR044066">
    <property type="entry name" value="TRIAD_supradom"/>
</dbReference>
<dbReference type="SMART" id="SM00647">
    <property type="entry name" value="IBR"/>
    <property type="match status" value="2"/>
</dbReference>
<feature type="compositionally biased region" description="Basic and acidic residues" evidence="10">
    <location>
        <begin position="354"/>
        <end position="416"/>
    </location>
</feature>
<dbReference type="InterPro" id="IPR027370">
    <property type="entry name" value="Znf-RING_euk"/>
</dbReference>
<evidence type="ECO:0000256" key="2">
    <source>
        <dbReference type="ARBA" id="ARBA00022679"/>
    </source>
</evidence>
<organism evidence="14 15">
    <name type="scientific">Crepidotus variabilis</name>
    <dbReference type="NCBI Taxonomy" id="179855"/>
    <lineage>
        <taxon>Eukaryota</taxon>
        <taxon>Fungi</taxon>
        <taxon>Dikarya</taxon>
        <taxon>Basidiomycota</taxon>
        <taxon>Agaricomycotina</taxon>
        <taxon>Agaricomycetes</taxon>
        <taxon>Agaricomycetidae</taxon>
        <taxon>Agaricales</taxon>
        <taxon>Agaricineae</taxon>
        <taxon>Crepidotaceae</taxon>
        <taxon>Crepidotus</taxon>
    </lineage>
</organism>
<keyword evidence="3 8" id="KW-0479">Metal-binding</keyword>
<dbReference type="GO" id="GO:0000151">
    <property type="term" value="C:ubiquitin ligase complex"/>
    <property type="evidence" value="ECO:0007669"/>
    <property type="project" value="TreeGrafter"/>
</dbReference>
<feature type="region of interest" description="Disordered" evidence="10">
    <location>
        <begin position="1316"/>
        <end position="1343"/>
    </location>
</feature>
<feature type="zinc finger region" description="C3H1-type" evidence="8">
    <location>
        <begin position="293"/>
        <end position="314"/>
    </location>
</feature>
<evidence type="ECO:0000256" key="7">
    <source>
        <dbReference type="ARBA" id="ARBA00022833"/>
    </source>
</evidence>
<proteinExistence type="predicted"/>
<feature type="coiled-coil region" evidence="9">
    <location>
        <begin position="1277"/>
        <end position="1304"/>
    </location>
</feature>
<dbReference type="Pfam" id="PF01485">
    <property type="entry name" value="IBR"/>
    <property type="match status" value="2"/>
</dbReference>
<feature type="region of interest" description="Disordered" evidence="10">
    <location>
        <begin position="428"/>
        <end position="484"/>
    </location>
</feature>
<feature type="region of interest" description="Disordered" evidence="10">
    <location>
        <begin position="246"/>
        <end position="283"/>
    </location>
</feature>
<feature type="zinc finger region" description="C3H1-type" evidence="8">
    <location>
        <begin position="121"/>
        <end position="148"/>
    </location>
</feature>
<evidence type="ECO:0000256" key="4">
    <source>
        <dbReference type="ARBA" id="ARBA00022737"/>
    </source>
</evidence>
<keyword evidence="15" id="KW-1185">Reference proteome</keyword>
<evidence type="ECO:0000256" key="5">
    <source>
        <dbReference type="ARBA" id="ARBA00022771"/>
    </source>
</evidence>
<dbReference type="CDD" id="cd22585">
    <property type="entry name" value="Rcat_RBR_DEAH12-like"/>
    <property type="match status" value="1"/>
</dbReference>
<dbReference type="Pfam" id="PF13445">
    <property type="entry name" value="zf-RING_UBOX"/>
    <property type="match status" value="1"/>
</dbReference>
<dbReference type="InterPro" id="IPR017907">
    <property type="entry name" value="Znf_RING_CS"/>
</dbReference>
<dbReference type="GO" id="GO:0097039">
    <property type="term" value="P:protein linear polyubiquitination"/>
    <property type="evidence" value="ECO:0007669"/>
    <property type="project" value="TreeGrafter"/>
</dbReference>
<dbReference type="Proteomes" id="UP000807306">
    <property type="component" value="Unassembled WGS sequence"/>
</dbReference>
<dbReference type="Pfam" id="PF00642">
    <property type="entry name" value="zf-CCCH"/>
    <property type="match status" value="1"/>
</dbReference>
<comment type="pathway">
    <text evidence="1">Protein modification; protein ubiquitination.</text>
</comment>
<evidence type="ECO:0000256" key="9">
    <source>
        <dbReference type="SAM" id="Coils"/>
    </source>
</evidence>
<keyword evidence="4" id="KW-0677">Repeat</keyword>
<dbReference type="CDD" id="cd20335">
    <property type="entry name" value="BRcat_RBR"/>
    <property type="match status" value="1"/>
</dbReference>
<keyword evidence="6" id="KW-0833">Ubl conjugation pathway</keyword>
<comment type="caution">
    <text evidence="14">The sequence shown here is derived from an EMBL/GenBank/DDBJ whole genome shotgun (WGS) entry which is preliminary data.</text>
</comment>
<dbReference type="InterPro" id="IPR051628">
    <property type="entry name" value="LUBAC_E3_Ligases"/>
</dbReference>
<keyword evidence="7 8" id="KW-0862">Zinc</keyword>
<feature type="domain" description="C3H1-type" evidence="12">
    <location>
        <begin position="121"/>
        <end position="148"/>
    </location>
</feature>
<evidence type="ECO:0000256" key="3">
    <source>
        <dbReference type="ARBA" id="ARBA00022723"/>
    </source>
</evidence>
<dbReference type="InterPro" id="IPR000571">
    <property type="entry name" value="Znf_CCCH"/>
</dbReference>
<dbReference type="PANTHER" id="PTHR22770:SF13">
    <property type="entry name" value="RING-TYPE DOMAIN-CONTAINING PROTEIN"/>
    <property type="match status" value="1"/>
</dbReference>
<feature type="region of interest" description="Disordered" evidence="10">
    <location>
        <begin position="26"/>
        <end position="71"/>
    </location>
</feature>
<dbReference type="OrthoDB" id="1431934at2759"/>
<dbReference type="Pfam" id="PF14608">
    <property type="entry name" value="zf-CCCH_2"/>
    <property type="match status" value="2"/>
</dbReference>
<dbReference type="PROSITE" id="PS50103">
    <property type="entry name" value="ZF_C3H1"/>
    <property type="match status" value="4"/>
</dbReference>
<gene>
    <name evidence="14" type="ORF">CPB83DRAFT_790938</name>
</gene>
<feature type="domain" description="RING-type" evidence="11">
    <location>
        <begin position="1007"/>
        <end position="1048"/>
    </location>
</feature>
<dbReference type="SUPFAM" id="SSF57850">
    <property type="entry name" value="RING/U-box"/>
    <property type="match status" value="3"/>
</dbReference>